<keyword evidence="3" id="KW-0813">Transport</keyword>
<name>G0R1D5_ICHMU</name>
<feature type="transmembrane region" description="Helical" evidence="1">
    <location>
        <begin position="42"/>
        <end position="62"/>
    </location>
</feature>
<keyword evidence="1" id="KW-0812">Transmembrane</keyword>
<evidence type="ECO:0000313" key="4">
    <source>
        <dbReference type="Proteomes" id="UP000008983"/>
    </source>
</evidence>
<evidence type="ECO:0000313" key="3">
    <source>
        <dbReference type="EMBL" id="EGR28720.1"/>
    </source>
</evidence>
<dbReference type="EMBL" id="GL984214">
    <property type="protein sequence ID" value="EGR28720.1"/>
    <property type="molecule type" value="Genomic_DNA"/>
</dbReference>
<reference evidence="3 4" key="1">
    <citation type="submission" date="2011-07" db="EMBL/GenBank/DDBJ databases">
        <authorList>
            <person name="Coyne R."/>
            <person name="Brami D."/>
            <person name="Johnson J."/>
            <person name="Hostetler J."/>
            <person name="Hannick L."/>
            <person name="Clark T."/>
            <person name="Cassidy-Hanley D."/>
            <person name="Inman J."/>
        </authorList>
    </citation>
    <scope>NUCLEOTIDE SEQUENCE [LARGE SCALE GENOMIC DNA]</scope>
    <source>
        <strain evidence="3 4">G5</strain>
    </source>
</reference>
<sequence>MIRTLIIMSVWYNNRTQRVCNMYASEANLLFVIKCILKINPYTLVFSAMSISVFYFGFAIRICESPLQRDKDNQLFHNMLNSMWNIIITMTTVGYGDYFAQTHLGRFVIFFVCMWGVFIVSMMVITLNNTLETSNLENKAIVVVQRLQIKNEMKQYAAFVLTSTIKTYLLNRKQQLTKDFKKQFQIKLRFYLHQLKIAQRQYRDMTDENLTEEMLDLQKVQKKISQVKSYKIISEILPK</sequence>
<dbReference type="InParanoid" id="G0R1D5"/>
<dbReference type="Gene3D" id="1.10.287.70">
    <property type="match status" value="1"/>
</dbReference>
<keyword evidence="1" id="KW-1133">Transmembrane helix</keyword>
<dbReference type="InterPro" id="IPR015449">
    <property type="entry name" value="K_chnl_Ca-activ_SK"/>
</dbReference>
<dbReference type="GO" id="GO:0016020">
    <property type="term" value="C:membrane"/>
    <property type="evidence" value="ECO:0007669"/>
    <property type="project" value="InterPro"/>
</dbReference>
<dbReference type="SUPFAM" id="SSF81324">
    <property type="entry name" value="Voltage-gated potassium channels"/>
    <property type="match status" value="1"/>
</dbReference>
<dbReference type="STRING" id="857967.G0R1D5"/>
<keyword evidence="1" id="KW-0472">Membrane</keyword>
<dbReference type="Pfam" id="PF07885">
    <property type="entry name" value="Ion_trans_2"/>
    <property type="match status" value="1"/>
</dbReference>
<protein>
    <submittedName>
        <fullName evidence="3">Small-conductance calcium-activated potassium channel protein, putative</fullName>
    </submittedName>
</protein>
<feature type="domain" description="Potassium channel" evidence="2">
    <location>
        <begin position="50"/>
        <end position="130"/>
    </location>
</feature>
<evidence type="ECO:0000259" key="2">
    <source>
        <dbReference type="Pfam" id="PF07885"/>
    </source>
</evidence>
<evidence type="ECO:0000256" key="1">
    <source>
        <dbReference type="SAM" id="Phobius"/>
    </source>
</evidence>
<dbReference type="OrthoDB" id="312411at2759"/>
<keyword evidence="3" id="KW-0406">Ion transport</keyword>
<dbReference type="OMA" id="KEIIQCY"/>
<keyword evidence="4" id="KW-1185">Reference proteome</keyword>
<feature type="transmembrane region" description="Helical" evidence="1">
    <location>
        <begin position="82"/>
        <end position="100"/>
    </location>
</feature>
<dbReference type="GO" id="GO:0016286">
    <property type="term" value="F:small conductance calcium-activated potassium channel activity"/>
    <property type="evidence" value="ECO:0007669"/>
    <property type="project" value="InterPro"/>
</dbReference>
<organism evidence="3 4">
    <name type="scientific">Ichthyophthirius multifiliis</name>
    <name type="common">White spot disease agent</name>
    <name type="synonym">Ich</name>
    <dbReference type="NCBI Taxonomy" id="5932"/>
    <lineage>
        <taxon>Eukaryota</taxon>
        <taxon>Sar</taxon>
        <taxon>Alveolata</taxon>
        <taxon>Ciliophora</taxon>
        <taxon>Intramacronucleata</taxon>
        <taxon>Oligohymenophorea</taxon>
        <taxon>Hymenostomatida</taxon>
        <taxon>Ophryoglenina</taxon>
        <taxon>Ichthyophthirius</taxon>
    </lineage>
</organism>
<dbReference type="InterPro" id="IPR013099">
    <property type="entry name" value="K_chnl_dom"/>
</dbReference>
<dbReference type="PRINTS" id="PR00169">
    <property type="entry name" value="KCHANNEL"/>
</dbReference>
<dbReference type="RefSeq" id="XP_004029956.1">
    <property type="nucleotide sequence ID" value="XM_004029908.1"/>
</dbReference>
<dbReference type="Proteomes" id="UP000008983">
    <property type="component" value="Unassembled WGS sequence"/>
</dbReference>
<dbReference type="GeneID" id="14904804"/>
<accession>G0R1D5</accession>
<gene>
    <name evidence="3" type="ORF">IMG5_169830</name>
</gene>
<dbReference type="eggNOG" id="KOG3684">
    <property type="taxonomic scope" value="Eukaryota"/>
</dbReference>
<dbReference type="PANTHER" id="PTHR10153">
    <property type="entry name" value="SMALL CONDUCTANCE CALCIUM-ACTIVATED POTASSIUM CHANNEL"/>
    <property type="match status" value="1"/>
</dbReference>
<keyword evidence="3" id="KW-0407">Ion channel</keyword>
<proteinExistence type="predicted"/>
<feature type="transmembrane region" description="Helical" evidence="1">
    <location>
        <begin position="107"/>
        <end position="127"/>
    </location>
</feature>
<dbReference type="AlphaFoldDB" id="G0R1D5"/>